<dbReference type="EMBL" id="VIWO01000001">
    <property type="protein sequence ID" value="TWF44303.1"/>
    <property type="molecule type" value="Genomic_DNA"/>
</dbReference>
<evidence type="ECO:0000313" key="8">
    <source>
        <dbReference type="EMBL" id="TWF44303.1"/>
    </source>
</evidence>
<dbReference type="InterPro" id="IPR003423">
    <property type="entry name" value="OMP_efflux"/>
</dbReference>
<keyword evidence="6" id="KW-0472">Membrane</keyword>
<evidence type="ECO:0000313" key="9">
    <source>
        <dbReference type="Proteomes" id="UP000320811"/>
    </source>
</evidence>
<dbReference type="AlphaFoldDB" id="A0A561Q1S3"/>
<keyword evidence="5" id="KW-0812">Transmembrane</keyword>
<accession>A0A561Q1S3</accession>
<dbReference type="RefSeq" id="WP_145660925.1">
    <property type="nucleotide sequence ID" value="NZ_VIWO01000001.1"/>
</dbReference>
<dbReference type="OrthoDB" id="9811587at2"/>
<evidence type="ECO:0000256" key="7">
    <source>
        <dbReference type="ARBA" id="ARBA00023237"/>
    </source>
</evidence>
<reference evidence="8 9" key="1">
    <citation type="submission" date="2019-06" db="EMBL/GenBank/DDBJ databases">
        <title>Sorghum-associated microbial communities from plants grown in Nebraska, USA.</title>
        <authorList>
            <person name="Schachtman D."/>
        </authorList>
    </citation>
    <scope>NUCLEOTIDE SEQUENCE [LARGE SCALE GENOMIC DNA]</scope>
    <source>
        <strain evidence="8 9">1209</strain>
    </source>
</reference>
<gene>
    <name evidence="8" type="ORF">FHW36_101222</name>
</gene>
<evidence type="ECO:0000256" key="1">
    <source>
        <dbReference type="ARBA" id="ARBA00004442"/>
    </source>
</evidence>
<name>A0A561Q1S3_9BACT</name>
<keyword evidence="7" id="KW-0998">Cell outer membrane</keyword>
<evidence type="ECO:0000256" key="6">
    <source>
        <dbReference type="ARBA" id="ARBA00023136"/>
    </source>
</evidence>
<evidence type="ECO:0000256" key="5">
    <source>
        <dbReference type="ARBA" id="ARBA00022692"/>
    </source>
</evidence>
<keyword evidence="3" id="KW-0813">Transport</keyword>
<dbReference type="Gene3D" id="1.20.1600.10">
    <property type="entry name" value="Outer membrane efflux proteins (OEP)"/>
    <property type="match status" value="1"/>
</dbReference>
<organism evidence="8 9">
    <name type="scientific">Chitinophaga polysaccharea</name>
    <dbReference type="NCBI Taxonomy" id="1293035"/>
    <lineage>
        <taxon>Bacteria</taxon>
        <taxon>Pseudomonadati</taxon>
        <taxon>Bacteroidota</taxon>
        <taxon>Chitinophagia</taxon>
        <taxon>Chitinophagales</taxon>
        <taxon>Chitinophagaceae</taxon>
        <taxon>Chitinophaga</taxon>
    </lineage>
</organism>
<proteinExistence type="inferred from homology"/>
<keyword evidence="4" id="KW-1134">Transmembrane beta strand</keyword>
<dbReference type="Pfam" id="PF02321">
    <property type="entry name" value="OEP"/>
    <property type="match status" value="2"/>
</dbReference>
<protein>
    <submittedName>
        <fullName evidence="8">Outer membrane protein</fullName>
    </submittedName>
</protein>
<evidence type="ECO:0000256" key="2">
    <source>
        <dbReference type="ARBA" id="ARBA00007613"/>
    </source>
</evidence>
<evidence type="ECO:0000256" key="3">
    <source>
        <dbReference type="ARBA" id="ARBA00022448"/>
    </source>
</evidence>
<dbReference type="GO" id="GO:1990281">
    <property type="term" value="C:efflux pump complex"/>
    <property type="evidence" value="ECO:0007669"/>
    <property type="project" value="TreeGrafter"/>
</dbReference>
<dbReference type="SUPFAM" id="SSF56954">
    <property type="entry name" value="Outer membrane efflux proteins (OEP)"/>
    <property type="match status" value="1"/>
</dbReference>
<dbReference type="InterPro" id="IPR051906">
    <property type="entry name" value="TolC-like"/>
</dbReference>
<comment type="subcellular location">
    <subcellularLocation>
        <location evidence="1">Cell outer membrane</location>
    </subcellularLocation>
</comment>
<dbReference type="GO" id="GO:0015562">
    <property type="term" value="F:efflux transmembrane transporter activity"/>
    <property type="evidence" value="ECO:0007669"/>
    <property type="project" value="InterPro"/>
</dbReference>
<evidence type="ECO:0000256" key="4">
    <source>
        <dbReference type="ARBA" id="ARBA00022452"/>
    </source>
</evidence>
<dbReference type="GO" id="GO:0009279">
    <property type="term" value="C:cell outer membrane"/>
    <property type="evidence" value="ECO:0007669"/>
    <property type="project" value="UniProtKB-SubCell"/>
</dbReference>
<dbReference type="PANTHER" id="PTHR30026:SF20">
    <property type="entry name" value="OUTER MEMBRANE PROTEIN TOLC"/>
    <property type="match status" value="1"/>
</dbReference>
<dbReference type="Proteomes" id="UP000320811">
    <property type="component" value="Unassembled WGS sequence"/>
</dbReference>
<comment type="caution">
    <text evidence="8">The sequence shown here is derived from an EMBL/GenBank/DDBJ whole genome shotgun (WGS) entry which is preliminary data.</text>
</comment>
<sequence length="449" mass="49307">MSKQLVIVLHGLIFLLFLPFLLKAQDTATAGLPAQWTLQQCFDYAMKNNIQLNSLRLSRLSAEQDLLLSRAAKLPNLNGTATQNINGGKSVGAGGGTGTYEITPSGTYGVNSNVTLYQGGYLNYDIKQKSLQTQVAGLNVATQMNDITVLITQAYLNILLAGENIVYVKDVVATSEAQVKQGQQQYDVGTIALIGLVQLQAQLSNDRYLLTTAQNQYRQNKLVLKQLLQLPSSYDFEIVSPDTLMSSTHLYALQEVQDSALANRPEVKSSELGVAVSSFNLAKAKTGYLPTLTAGGGLGSSYNGGSGNSSYFKQLDNNFYQQIGLTLSLPIFTRRVVKTNVEKAKLEVDQSKLTLKDTRTNLSQTIEQAYINVLNAQAQYDAAVEQLKYSQEGYRIATEQLKVGAANIVVFLQQKNLYIQALQSYIQAKYNAALNIRIYDFYRGTPVKL</sequence>
<keyword evidence="9" id="KW-1185">Reference proteome</keyword>
<dbReference type="PANTHER" id="PTHR30026">
    <property type="entry name" value="OUTER MEMBRANE PROTEIN TOLC"/>
    <property type="match status" value="1"/>
</dbReference>
<comment type="similarity">
    <text evidence="2">Belongs to the outer membrane factor (OMF) (TC 1.B.17) family.</text>
</comment>
<dbReference type="GO" id="GO:0015288">
    <property type="term" value="F:porin activity"/>
    <property type="evidence" value="ECO:0007669"/>
    <property type="project" value="TreeGrafter"/>
</dbReference>